<name>A0ABX1CG65_9ACTN</name>
<dbReference type="RefSeq" id="WP_168089863.1">
    <property type="nucleotide sequence ID" value="NZ_JAAVJC010000254.1"/>
</dbReference>
<evidence type="ECO:0000256" key="1">
    <source>
        <dbReference type="SAM" id="MobiDB-lite"/>
    </source>
</evidence>
<proteinExistence type="predicted"/>
<dbReference type="InterPro" id="IPR003593">
    <property type="entry name" value="AAA+_ATPase"/>
</dbReference>
<dbReference type="SMART" id="SM00382">
    <property type="entry name" value="AAA"/>
    <property type="match status" value="1"/>
</dbReference>
<protein>
    <submittedName>
        <fullName evidence="3">Tetratricopeptide repeat protein</fullName>
    </submittedName>
</protein>
<feature type="region of interest" description="Disordered" evidence="1">
    <location>
        <begin position="672"/>
        <end position="691"/>
    </location>
</feature>
<dbReference type="Pfam" id="PF13401">
    <property type="entry name" value="AAA_22"/>
    <property type="match status" value="1"/>
</dbReference>
<evidence type="ECO:0000313" key="4">
    <source>
        <dbReference type="Proteomes" id="UP000727056"/>
    </source>
</evidence>
<organism evidence="3 4">
    <name type="scientific">Streptomyces bohaiensis</name>
    <dbReference type="NCBI Taxonomy" id="1431344"/>
    <lineage>
        <taxon>Bacteria</taxon>
        <taxon>Bacillati</taxon>
        <taxon>Actinomycetota</taxon>
        <taxon>Actinomycetes</taxon>
        <taxon>Kitasatosporales</taxon>
        <taxon>Streptomycetaceae</taxon>
        <taxon>Streptomyces</taxon>
    </lineage>
</organism>
<dbReference type="PANTHER" id="PTHR10098">
    <property type="entry name" value="RAPSYN-RELATED"/>
    <property type="match status" value="1"/>
</dbReference>
<dbReference type="InterPro" id="IPR011990">
    <property type="entry name" value="TPR-like_helical_dom_sf"/>
</dbReference>
<dbReference type="Pfam" id="PF13424">
    <property type="entry name" value="TPR_12"/>
    <property type="match status" value="1"/>
</dbReference>
<dbReference type="Gene3D" id="3.40.50.300">
    <property type="entry name" value="P-loop containing nucleotide triphosphate hydrolases"/>
    <property type="match status" value="1"/>
</dbReference>
<dbReference type="Gene3D" id="1.25.40.10">
    <property type="entry name" value="Tetratricopeptide repeat domain"/>
    <property type="match status" value="2"/>
</dbReference>
<dbReference type="InterPro" id="IPR049945">
    <property type="entry name" value="AAA_22"/>
</dbReference>
<comment type="caution">
    <text evidence="3">The sequence shown here is derived from an EMBL/GenBank/DDBJ whole genome shotgun (WGS) entry which is preliminary data.</text>
</comment>
<evidence type="ECO:0000313" key="3">
    <source>
        <dbReference type="EMBL" id="NJQ17178.1"/>
    </source>
</evidence>
<dbReference type="PRINTS" id="PR00364">
    <property type="entry name" value="DISEASERSIST"/>
</dbReference>
<gene>
    <name evidence="3" type="ORF">HCN52_20105</name>
</gene>
<dbReference type="Proteomes" id="UP000727056">
    <property type="component" value="Unassembled WGS sequence"/>
</dbReference>
<dbReference type="SUPFAM" id="SSF48452">
    <property type="entry name" value="TPR-like"/>
    <property type="match status" value="1"/>
</dbReference>
<sequence>MTEQAAHSRVPAFPGKAAGPGGPAVFLGRRDELSTLRGDTEHAGLHTLAGRPAPRSRVLLIVGRPGTGRTALAEEYARRREAAGDFADGVLRARLTDPGGTPVPLERTARALLGALGVVAPPGAEEDELTAELRAALAAREVLLLLDDVATADQLNELTPDSRQCLVVAVARGPLTGVPDVRPCTVGALGQNAAVQLITRGAGPTRVTVDPRAAEALAERCAHLPAALVLAGGWLAAHPDAAVADAARRLGELESAAPEGDALDRAFRLATSHLSATAGRMLRLLALAPAGLADAHTAATLAGCSIGTARTTLAELALLGLVRTAHPRPPGPEQPVGPLYAVPGCLEPLLRARLEERERPSDIQLARARMLERTVRQLMACHAATRPPDSEAREWLAELPGSLRFADEETAAAWLRDRLDALQAAARLAVSDGELDTLARRLIAALTAALLAHRGARTAAPELYRLHELVLGVAERQHLARERAAALLNLGDLDAANGRPRAALARYQSALAALRSEGDRADREAVGRVLESIGGTHAELGGWQRAADWYGRALTMAQSRDDREAEARLHGRLGAVLTYDEQWRPALRSWRAAAATHRRRGDTAAQARAVGEAGRVQEYAGWTQDALRTCREALRIAERTDDTRLRAALWLRLADCAERLGHHRDAAAHRAEADRLLGPPQEAPAGARVPA</sequence>
<evidence type="ECO:0000259" key="2">
    <source>
        <dbReference type="SMART" id="SM00382"/>
    </source>
</evidence>
<feature type="non-terminal residue" evidence="3">
    <location>
        <position position="691"/>
    </location>
</feature>
<accession>A0ABX1CG65</accession>
<feature type="domain" description="AAA+ ATPase" evidence="2">
    <location>
        <begin position="55"/>
        <end position="228"/>
    </location>
</feature>
<dbReference type="SUPFAM" id="SSF52540">
    <property type="entry name" value="P-loop containing nucleoside triphosphate hydrolases"/>
    <property type="match status" value="1"/>
</dbReference>
<dbReference type="EMBL" id="JAAVJC010000254">
    <property type="protein sequence ID" value="NJQ17178.1"/>
    <property type="molecule type" value="Genomic_DNA"/>
</dbReference>
<feature type="region of interest" description="Disordered" evidence="1">
    <location>
        <begin position="1"/>
        <end position="23"/>
    </location>
</feature>
<reference evidence="3 4" key="1">
    <citation type="submission" date="2020-03" db="EMBL/GenBank/DDBJ databases">
        <title>Draft genome of Streptomyces sp. ventii, isolated from the Axial Seamount in the Pacific Ocean, and resequencing of the two type strains Streptomyces lonarensis strain NCL 716 and Streptomyces bohaiensis strain 11A07.</title>
        <authorList>
            <person name="Loughran R.M."/>
            <person name="Pfannmuller K.M."/>
            <person name="Wasson B.J."/>
            <person name="Deadmond M.C."/>
            <person name="Paddock B.E."/>
            <person name="Koyack M.J."/>
            <person name="Gallegos D.A."/>
            <person name="Mitchell E.A."/>
            <person name="Ushijima B."/>
            <person name="Saw J.H."/>
            <person name="Mcphail K.L."/>
            <person name="Videau P."/>
        </authorList>
    </citation>
    <scope>NUCLEOTIDE SEQUENCE [LARGE SCALE GENOMIC DNA]</scope>
    <source>
        <strain evidence="3 4">11A07</strain>
    </source>
</reference>
<dbReference type="InterPro" id="IPR027417">
    <property type="entry name" value="P-loop_NTPase"/>
</dbReference>
<keyword evidence="4" id="KW-1185">Reference proteome</keyword>